<accession>A0AAV5TPM7</accession>
<proteinExistence type="predicted"/>
<comment type="caution">
    <text evidence="1">The sequence shown here is derived from an EMBL/GenBank/DDBJ whole genome shotgun (WGS) entry which is preliminary data.</text>
</comment>
<feature type="non-terminal residue" evidence="1">
    <location>
        <position position="1"/>
    </location>
</feature>
<protein>
    <recommendedName>
        <fullName evidence="3">F-box domain-containing protein</fullName>
    </recommendedName>
</protein>
<dbReference type="InterPro" id="IPR032675">
    <property type="entry name" value="LRR_dom_sf"/>
</dbReference>
<dbReference type="GO" id="GO:0019005">
    <property type="term" value="C:SCF ubiquitin ligase complex"/>
    <property type="evidence" value="ECO:0007669"/>
    <property type="project" value="TreeGrafter"/>
</dbReference>
<dbReference type="SUPFAM" id="SSF52047">
    <property type="entry name" value="RNI-like"/>
    <property type="match status" value="1"/>
</dbReference>
<evidence type="ECO:0000313" key="2">
    <source>
        <dbReference type="Proteomes" id="UP001432027"/>
    </source>
</evidence>
<reference evidence="1" key="1">
    <citation type="submission" date="2023-10" db="EMBL/GenBank/DDBJ databases">
        <title>Genome assembly of Pristionchus species.</title>
        <authorList>
            <person name="Yoshida K."/>
            <person name="Sommer R.J."/>
        </authorList>
    </citation>
    <scope>NUCLEOTIDE SEQUENCE</scope>
    <source>
        <strain evidence="1">RS0144</strain>
    </source>
</reference>
<dbReference type="EMBL" id="BTSX01000004">
    <property type="protein sequence ID" value="GMS96385.1"/>
    <property type="molecule type" value="Genomic_DNA"/>
</dbReference>
<gene>
    <name evidence="1" type="ORF">PENTCL1PPCAC_18560</name>
</gene>
<evidence type="ECO:0008006" key="3">
    <source>
        <dbReference type="Google" id="ProtNLM"/>
    </source>
</evidence>
<evidence type="ECO:0000313" key="1">
    <source>
        <dbReference type="EMBL" id="GMS96385.1"/>
    </source>
</evidence>
<dbReference type="GO" id="GO:0031146">
    <property type="term" value="P:SCF-dependent proteasomal ubiquitin-dependent protein catabolic process"/>
    <property type="evidence" value="ECO:0007669"/>
    <property type="project" value="TreeGrafter"/>
</dbReference>
<name>A0AAV5TPM7_9BILA</name>
<dbReference type="Proteomes" id="UP001432027">
    <property type="component" value="Unassembled WGS sequence"/>
</dbReference>
<dbReference type="AlphaFoldDB" id="A0AAV5TPM7"/>
<dbReference type="Gene3D" id="3.80.10.10">
    <property type="entry name" value="Ribonuclease Inhibitor"/>
    <property type="match status" value="2"/>
</dbReference>
<keyword evidence="2" id="KW-1185">Reference proteome</keyword>
<dbReference type="InterPro" id="IPR006553">
    <property type="entry name" value="Leu-rich_rpt_Cys-con_subtyp"/>
</dbReference>
<dbReference type="PANTHER" id="PTHR13318">
    <property type="entry name" value="PARTNER OF PAIRED, ISOFORM B-RELATED"/>
    <property type="match status" value="1"/>
</dbReference>
<dbReference type="SMART" id="SM00367">
    <property type="entry name" value="LRR_CC"/>
    <property type="match status" value="3"/>
</dbReference>
<dbReference type="PANTHER" id="PTHR13318:SF190">
    <property type="entry name" value="PARTNER OF PAIRED, ISOFORM B"/>
    <property type="match status" value="1"/>
</dbReference>
<sequence length="428" mass="48058">LRMEDAWGHVLSHISQRDLLAVERVSKSMKKVARREWSLQKEVDMQRDFPKATTDSEYMIALIDRLSPSLSSLRIGAPSAALDGQRSHHDDFPSRHTITRSVIEEISKRCLRLRKLAIHRMVLTLNALIAFPMLPCTIEELTITICRMDVYTEEEGRLAQEAMTKLVSSLPQLRRFEILGRGACYDHFVLDERVLHQLSPSVTHINLSAGSSLKLADLRFIKQRQLDSFTLQRSFISSVDLEGLVNISPNIRHLDLAYSRNISDYSAISSLQFLKTLNLSGNRYLRDEHLDTICRGCPAMIEVDLDHCDQLTSGGLVSLGLLHSLQRLSLSGLPSVNLVVIEALTRCIDLARLDVSFCRNVDVTCLSSLLSDFPLLRLVVLKGNSVDGKLVSILRGESILPFLECDLFEPCIPVPPPIPVRPPLLPLL</sequence>
<organism evidence="1 2">
    <name type="scientific">Pristionchus entomophagus</name>
    <dbReference type="NCBI Taxonomy" id="358040"/>
    <lineage>
        <taxon>Eukaryota</taxon>
        <taxon>Metazoa</taxon>
        <taxon>Ecdysozoa</taxon>
        <taxon>Nematoda</taxon>
        <taxon>Chromadorea</taxon>
        <taxon>Rhabditida</taxon>
        <taxon>Rhabditina</taxon>
        <taxon>Diplogasteromorpha</taxon>
        <taxon>Diplogasteroidea</taxon>
        <taxon>Neodiplogasteridae</taxon>
        <taxon>Pristionchus</taxon>
    </lineage>
</organism>